<evidence type="ECO:0000313" key="3">
    <source>
        <dbReference type="Proteomes" id="UP001642484"/>
    </source>
</evidence>
<feature type="compositionally biased region" description="Basic and acidic residues" evidence="1">
    <location>
        <begin position="143"/>
        <end position="166"/>
    </location>
</feature>
<feature type="compositionally biased region" description="Basic residues" evidence="1">
    <location>
        <begin position="41"/>
        <end position="55"/>
    </location>
</feature>
<proteinExistence type="predicted"/>
<feature type="compositionally biased region" description="Basic and acidic residues" evidence="1">
    <location>
        <begin position="1"/>
        <end position="18"/>
    </location>
</feature>
<gene>
    <name evidence="2" type="ORF">CCMP2556_LOCUS38726</name>
</gene>
<dbReference type="EMBL" id="CAXAMN010023583">
    <property type="protein sequence ID" value="CAK9078568.1"/>
    <property type="molecule type" value="Genomic_DNA"/>
</dbReference>
<evidence type="ECO:0000313" key="2">
    <source>
        <dbReference type="EMBL" id="CAK9078568.1"/>
    </source>
</evidence>
<sequence length="904" mass="100540">MDAIVDEFHAYEPPHEGTDDQDDDEQSHDDGLDPNEQETKKKNKAEKKKKKKDKKKEKDTGPKKVGKSAAEKSAAKKPKKSKKLDNGAFSGGSDELATPPKKLPPSADPPSTTKLEKPPRNVNDCRPADFGQKRASRGFLARPGREVPRSPVKVKREPGEDPRAEFEVGEEEDELELGCPIQRKRHKRTCRKAVASKSVVTSKACTFLFSCCNPDLEHLKMLLEKEAEEPSKKDDDEVDSKPEDPKEYLKKFNFIELLNPGEWGKRGAAAAEEVEKEIRESQTYKRDQTRTEEIIALKPGQLQQYVRANWLSHPQSSCTDAYTTFVSTVVKPCLDFNTSSVPANFADILARLSAVIASGQGGEAEIASLKVARGALNGKLHAHPLIHGLTLQCLRKIDKEQKGITTMSGRFGITAGALKTSLDDLAFQSLPAPALALCFPGVLSQNFGLCDERQCIHGDFTDIDRESLKDVPFFSELKHRQMPPNKLPRLPIAVCLYRGEPFYAQPGPCPLHKDLTLAQRAECSLSGFICLDLFRILSERKANELGLPRGACFMARFATCCENALLASLKLASVCSGVAEEKLKHMYEEACKDEDFFAPAAPEEDEMEEDGAEEGGQPEKPGVAEDPECLQFLKVLQDEQRLLQGAAEGDHPVDPTVSQKDEVVSRDLGELPDLDQVQELLTKPNVMEPFHLESSKSPKNAAKENKMPSTLLEAFEMQGRQDIFNLLFRLAVRLRSARGGIDTGFIKNARSSRKASHNERRLAEIEAEKLDPVYHSRASRLDGWREQVRPGNIVIFQTPSKKPSLELGMILSVWKGTRKPRLYAGKTPVASCVAFRAIELEIMDMDQVPPVDWKCSSSSKVWTLRLEGLVCILDCVRCSSDTSKSEPTTLQLYTIYYVLILKNS</sequence>
<dbReference type="Proteomes" id="UP001642484">
    <property type="component" value="Unassembled WGS sequence"/>
</dbReference>
<keyword evidence="3" id="KW-1185">Reference proteome</keyword>
<feature type="region of interest" description="Disordered" evidence="1">
    <location>
        <begin position="602"/>
        <end position="624"/>
    </location>
</feature>
<protein>
    <submittedName>
        <fullName evidence="2">Uncharacterized protein</fullName>
    </submittedName>
</protein>
<feature type="compositionally biased region" description="Acidic residues" evidence="1">
    <location>
        <begin position="19"/>
        <end position="36"/>
    </location>
</feature>
<feature type="compositionally biased region" description="Acidic residues" evidence="1">
    <location>
        <begin position="602"/>
        <end position="613"/>
    </location>
</feature>
<organism evidence="2 3">
    <name type="scientific">Durusdinium trenchii</name>
    <dbReference type="NCBI Taxonomy" id="1381693"/>
    <lineage>
        <taxon>Eukaryota</taxon>
        <taxon>Sar</taxon>
        <taxon>Alveolata</taxon>
        <taxon>Dinophyceae</taxon>
        <taxon>Suessiales</taxon>
        <taxon>Symbiodiniaceae</taxon>
        <taxon>Durusdinium</taxon>
    </lineage>
</organism>
<accession>A0ABP0PRA8</accession>
<evidence type="ECO:0000256" key="1">
    <source>
        <dbReference type="SAM" id="MobiDB-lite"/>
    </source>
</evidence>
<reference evidence="2 3" key="1">
    <citation type="submission" date="2024-02" db="EMBL/GenBank/DDBJ databases">
        <authorList>
            <person name="Chen Y."/>
            <person name="Shah S."/>
            <person name="Dougan E. K."/>
            <person name="Thang M."/>
            <person name="Chan C."/>
        </authorList>
    </citation>
    <scope>NUCLEOTIDE SEQUENCE [LARGE SCALE GENOMIC DNA]</scope>
</reference>
<name>A0ABP0PRA8_9DINO</name>
<feature type="region of interest" description="Disordered" evidence="1">
    <location>
        <begin position="1"/>
        <end position="173"/>
    </location>
</feature>
<comment type="caution">
    <text evidence="2">The sequence shown here is derived from an EMBL/GenBank/DDBJ whole genome shotgun (WGS) entry which is preliminary data.</text>
</comment>